<dbReference type="PANTHER" id="PTHR31451:SF45">
    <property type="entry name" value="MANNAN ENDO-1,4-BETA-MANNOSIDASE 2"/>
    <property type="match status" value="1"/>
</dbReference>
<dbReference type="STRING" id="3914.A0A0L9V5I1"/>
<protein>
    <recommendedName>
        <fullName evidence="3">Mannan endo-1,4-beta-mannosidase</fullName>
    </recommendedName>
</protein>
<dbReference type="SUPFAM" id="SSF51445">
    <property type="entry name" value="(Trans)glycosidases"/>
    <property type="match status" value="1"/>
</dbReference>
<accession>A0A0L9V5I1</accession>
<sequence>MSAFVKLIDKRHLVMVGLEGFYGPNDPKRLMVNPEDWASRLGSDFIRNSLISSIDFISVHIYPDHWSLVMILESSLGKRHQFFHRSLNNHAD</sequence>
<reference evidence="2" key="1">
    <citation type="journal article" date="2015" name="Proc. Natl. Acad. Sci. U.S.A.">
        <title>Genome sequencing of adzuki bean (Vigna angularis) provides insight into high starch and low fat accumulation and domestication.</title>
        <authorList>
            <person name="Yang K."/>
            <person name="Tian Z."/>
            <person name="Chen C."/>
            <person name="Luo L."/>
            <person name="Zhao B."/>
            <person name="Wang Z."/>
            <person name="Yu L."/>
            <person name="Li Y."/>
            <person name="Sun Y."/>
            <person name="Li W."/>
            <person name="Chen Y."/>
            <person name="Li Y."/>
            <person name="Zhang Y."/>
            <person name="Ai D."/>
            <person name="Zhao J."/>
            <person name="Shang C."/>
            <person name="Ma Y."/>
            <person name="Wu B."/>
            <person name="Wang M."/>
            <person name="Gao L."/>
            <person name="Sun D."/>
            <person name="Zhang P."/>
            <person name="Guo F."/>
            <person name="Wang W."/>
            <person name="Li Y."/>
            <person name="Wang J."/>
            <person name="Varshney R.K."/>
            <person name="Wang J."/>
            <person name="Ling H.Q."/>
            <person name="Wan P."/>
        </authorList>
    </citation>
    <scope>NUCLEOTIDE SEQUENCE</scope>
    <source>
        <strain evidence="2">cv. Jingnong 6</strain>
    </source>
</reference>
<dbReference type="Gene3D" id="3.20.20.80">
    <property type="entry name" value="Glycosidases"/>
    <property type="match status" value="1"/>
</dbReference>
<name>A0A0L9V5I1_PHAAN</name>
<evidence type="ECO:0008006" key="3">
    <source>
        <dbReference type="Google" id="ProtNLM"/>
    </source>
</evidence>
<organism evidence="1 2">
    <name type="scientific">Phaseolus angularis</name>
    <name type="common">Azuki bean</name>
    <name type="synonym">Vigna angularis</name>
    <dbReference type="NCBI Taxonomy" id="3914"/>
    <lineage>
        <taxon>Eukaryota</taxon>
        <taxon>Viridiplantae</taxon>
        <taxon>Streptophyta</taxon>
        <taxon>Embryophyta</taxon>
        <taxon>Tracheophyta</taxon>
        <taxon>Spermatophyta</taxon>
        <taxon>Magnoliopsida</taxon>
        <taxon>eudicotyledons</taxon>
        <taxon>Gunneridae</taxon>
        <taxon>Pentapetalae</taxon>
        <taxon>rosids</taxon>
        <taxon>fabids</taxon>
        <taxon>Fabales</taxon>
        <taxon>Fabaceae</taxon>
        <taxon>Papilionoideae</taxon>
        <taxon>50 kb inversion clade</taxon>
        <taxon>NPAAA clade</taxon>
        <taxon>indigoferoid/millettioid clade</taxon>
        <taxon>Phaseoleae</taxon>
        <taxon>Vigna</taxon>
    </lineage>
</organism>
<proteinExistence type="predicted"/>
<dbReference type="InterPro" id="IPR017853">
    <property type="entry name" value="GH"/>
</dbReference>
<evidence type="ECO:0000313" key="2">
    <source>
        <dbReference type="Proteomes" id="UP000053144"/>
    </source>
</evidence>
<gene>
    <name evidence="1" type="ORF">LR48_Vigan08g114200</name>
</gene>
<dbReference type="EMBL" id="CM003378">
    <property type="protein sequence ID" value="KOM50315.1"/>
    <property type="molecule type" value="Genomic_DNA"/>
</dbReference>
<dbReference type="InterPro" id="IPR045053">
    <property type="entry name" value="MAN-like"/>
</dbReference>
<dbReference type="Gramene" id="KOM50315">
    <property type="protein sequence ID" value="KOM50315"/>
    <property type="gene ID" value="LR48_Vigan08g114200"/>
</dbReference>
<dbReference type="PANTHER" id="PTHR31451">
    <property type="match status" value="1"/>
</dbReference>
<evidence type="ECO:0000313" key="1">
    <source>
        <dbReference type="EMBL" id="KOM50315.1"/>
    </source>
</evidence>
<dbReference type="Proteomes" id="UP000053144">
    <property type="component" value="Chromosome 8"/>
</dbReference>
<dbReference type="GO" id="GO:0016985">
    <property type="term" value="F:mannan endo-1,4-beta-mannosidase activity"/>
    <property type="evidence" value="ECO:0007669"/>
    <property type="project" value="UniProtKB-EC"/>
</dbReference>
<dbReference type="AlphaFoldDB" id="A0A0L9V5I1"/>
<dbReference type="OMA" id="PEEACTI"/>